<protein>
    <submittedName>
        <fullName evidence="2">Uncharacterized protein</fullName>
    </submittedName>
</protein>
<keyword evidence="1" id="KW-0812">Transmembrane</keyword>
<feature type="transmembrane region" description="Helical" evidence="1">
    <location>
        <begin position="192"/>
        <end position="215"/>
    </location>
</feature>
<keyword evidence="1" id="KW-1133">Transmembrane helix</keyword>
<dbReference type="EMBL" id="RYZI01000285">
    <property type="protein sequence ID" value="RWA07065.1"/>
    <property type="molecule type" value="Genomic_DNA"/>
</dbReference>
<dbReference type="STRING" id="363999.A0A439CXY4"/>
<keyword evidence="1" id="KW-0472">Membrane</keyword>
<dbReference type="AlphaFoldDB" id="A0A439CXY4"/>
<organism evidence="2 3">
    <name type="scientific">Xylaria grammica</name>
    <dbReference type="NCBI Taxonomy" id="363999"/>
    <lineage>
        <taxon>Eukaryota</taxon>
        <taxon>Fungi</taxon>
        <taxon>Dikarya</taxon>
        <taxon>Ascomycota</taxon>
        <taxon>Pezizomycotina</taxon>
        <taxon>Sordariomycetes</taxon>
        <taxon>Xylariomycetidae</taxon>
        <taxon>Xylariales</taxon>
        <taxon>Xylariaceae</taxon>
        <taxon>Xylaria</taxon>
    </lineage>
</organism>
<comment type="caution">
    <text evidence="2">The sequence shown here is derived from an EMBL/GenBank/DDBJ whole genome shotgun (WGS) entry which is preliminary data.</text>
</comment>
<keyword evidence="3" id="KW-1185">Reference proteome</keyword>
<gene>
    <name evidence="2" type="ORF">EKO27_g8035</name>
</gene>
<evidence type="ECO:0000313" key="2">
    <source>
        <dbReference type="EMBL" id="RWA07065.1"/>
    </source>
</evidence>
<accession>A0A439CXY4</accession>
<dbReference type="Proteomes" id="UP000286045">
    <property type="component" value="Unassembled WGS sequence"/>
</dbReference>
<evidence type="ECO:0000313" key="3">
    <source>
        <dbReference type="Proteomes" id="UP000286045"/>
    </source>
</evidence>
<name>A0A439CXY4_9PEZI</name>
<sequence>MSNLGPLPTDFTIPANCASELDDIYLFHTSLEQDYPDPTYLLRGPLEQTLCYPGSYAASTEQYYSPARCPTGFTAPCQSVNSAGTVEETVLTCCPTQGNYQCQTDIHWVWETTQGCRSQIATADSELVLSEVSSGITSRVTSTFGTGDAVNAYSIQPTPSSAGQTQLVTNTPANTPTNTSTNTTHGTISKGATAGIVVGVLAAFTIAVIAVFSLLRRSRRRVSNPVQPTHHSFTQHPYPYHPSNQEQQHQYFGPLKIHSGGPAVTQELDALRVAELDSRMIPPGGRG</sequence>
<proteinExistence type="predicted"/>
<evidence type="ECO:0000256" key="1">
    <source>
        <dbReference type="SAM" id="Phobius"/>
    </source>
</evidence>
<reference evidence="2 3" key="1">
    <citation type="submission" date="2018-12" db="EMBL/GenBank/DDBJ databases">
        <title>Draft genome sequence of Xylaria grammica IHI A82.</title>
        <authorList>
            <person name="Buettner E."/>
            <person name="Kellner H."/>
        </authorList>
    </citation>
    <scope>NUCLEOTIDE SEQUENCE [LARGE SCALE GENOMIC DNA]</scope>
    <source>
        <strain evidence="2 3">IHI A82</strain>
    </source>
</reference>